<name>A0AAD9H6Y0_9PEZI</name>
<dbReference type="AlphaFoldDB" id="A0AAD9H6Y0"/>
<organism evidence="1 2">
    <name type="scientific">Colletotrichum zoysiae</name>
    <dbReference type="NCBI Taxonomy" id="1216348"/>
    <lineage>
        <taxon>Eukaryota</taxon>
        <taxon>Fungi</taxon>
        <taxon>Dikarya</taxon>
        <taxon>Ascomycota</taxon>
        <taxon>Pezizomycotina</taxon>
        <taxon>Sordariomycetes</taxon>
        <taxon>Hypocreomycetidae</taxon>
        <taxon>Glomerellales</taxon>
        <taxon>Glomerellaceae</taxon>
        <taxon>Colletotrichum</taxon>
        <taxon>Colletotrichum graminicola species complex</taxon>
    </lineage>
</organism>
<sequence length="60" mass="6370">MAVLVATLAPQMPSTSGGFLGVALIQLMSLGYELRMIVINHNDLETSLAATRRLKALGLT</sequence>
<gene>
    <name evidence="1" type="ORF">LX32DRAFT_709214</name>
</gene>
<comment type="caution">
    <text evidence="1">The sequence shown here is derived from an EMBL/GenBank/DDBJ whole genome shotgun (WGS) entry which is preliminary data.</text>
</comment>
<dbReference type="Proteomes" id="UP001232148">
    <property type="component" value="Unassembled WGS sequence"/>
</dbReference>
<evidence type="ECO:0000313" key="1">
    <source>
        <dbReference type="EMBL" id="KAK2022907.1"/>
    </source>
</evidence>
<protein>
    <submittedName>
        <fullName evidence="1">Uncharacterized protein</fullName>
    </submittedName>
</protein>
<keyword evidence="2" id="KW-1185">Reference proteome</keyword>
<reference evidence="1" key="1">
    <citation type="submission" date="2021-06" db="EMBL/GenBank/DDBJ databases">
        <title>Comparative genomics, transcriptomics and evolutionary studies reveal genomic signatures of adaptation to plant cell wall in hemibiotrophic fungi.</title>
        <authorList>
            <consortium name="DOE Joint Genome Institute"/>
            <person name="Baroncelli R."/>
            <person name="Diaz J.F."/>
            <person name="Benocci T."/>
            <person name="Peng M."/>
            <person name="Battaglia E."/>
            <person name="Haridas S."/>
            <person name="Andreopoulos W."/>
            <person name="Labutti K."/>
            <person name="Pangilinan J."/>
            <person name="Floch G.L."/>
            <person name="Makela M.R."/>
            <person name="Henrissat B."/>
            <person name="Grigoriev I.V."/>
            <person name="Crouch J.A."/>
            <person name="De Vries R.P."/>
            <person name="Sukno S.A."/>
            <person name="Thon M.R."/>
        </authorList>
    </citation>
    <scope>NUCLEOTIDE SEQUENCE</scope>
    <source>
        <strain evidence="1">MAFF235873</strain>
    </source>
</reference>
<evidence type="ECO:0000313" key="2">
    <source>
        <dbReference type="Proteomes" id="UP001232148"/>
    </source>
</evidence>
<feature type="non-terminal residue" evidence="1">
    <location>
        <position position="60"/>
    </location>
</feature>
<dbReference type="EMBL" id="MU843020">
    <property type="protein sequence ID" value="KAK2022907.1"/>
    <property type="molecule type" value="Genomic_DNA"/>
</dbReference>
<proteinExistence type="predicted"/>
<accession>A0AAD9H6Y0</accession>